<dbReference type="EMBL" id="JBHUEJ010000010">
    <property type="protein sequence ID" value="MFD1709801.1"/>
    <property type="molecule type" value="Genomic_DNA"/>
</dbReference>
<reference evidence="2" key="1">
    <citation type="journal article" date="2019" name="Int. J. Syst. Evol. Microbiol.">
        <title>The Global Catalogue of Microorganisms (GCM) 10K type strain sequencing project: providing services to taxonomists for standard genome sequencing and annotation.</title>
        <authorList>
            <consortium name="The Broad Institute Genomics Platform"/>
            <consortium name="The Broad Institute Genome Sequencing Center for Infectious Disease"/>
            <person name="Wu L."/>
            <person name="Ma J."/>
        </authorList>
    </citation>
    <scope>NUCLEOTIDE SEQUENCE [LARGE SCALE GENOMIC DNA]</scope>
    <source>
        <strain evidence="2">LMG 29247</strain>
    </source>
</reference>
<evidence type="ECO:0000313" key="2">
    <source>
        <dbReference type="Proteomes" id="UP001597304"/>
    </source>
</evidence>
<dbReference type="Proteomes" id="UP001597304">
    <property type="component" value="Unassembled WGS sequence"/>
</dbReference>
<dbReference type="RefSeq" id="WP_147914630.1">
    <property type="nucleotide sequence ID" value="NZ_JBHUEJ010000010.1"/>
</dbReference>
<comment type="caution">
    <text evidence="1">The sequence shown here is derived from an EMBL/GenBank/DDBJ whole genome shotgun (WGS) entry which is preliminary data.</text>
</comment>
<name>A0ABW4KR35_9BURK</name>
<organism evidence="1 2">
    <name type="scientific">Ottowia flava</name>
    <dbReference type="NCBI Taxonomy" id="2675430"/>
    <lineage>
        <taxon>Bacteria</taxon>
        <taxon>Pseudomonadati</taxon>
        <taxon>Pseudomonadota</taxon>
        <taxon>Betaproteobacteria</taxon>
        <taxon>Burkholderiales</taxon>
        <taxon>Comamonadaceae</taxon>
        <taxon>Ottowia</taxon>
    </lineage>
</organism>
<accession>A0ABW4KR35</accession>
<evidence type="ECO:0000313" key="1">
    <source>
        <dbReference type="EMBL" id="MFD1709801.1"/>
    </source>
</evidence>
<sequence>MNAKRMLLRFLIGNGTYDRLVRMNVIQDAGVVGRRARGQRACNDLDELFDKPIAYRHGDEYQYRHISNDAVPDHQRLAVLGEMPRHSPVDLNLGYPTQM</sequence>
<keyword evidence="2" id="KW-1185">Reference proteome</keyword>
<proteinExistence type="predicted"/>
<protein>
    <submittedName>
        <fullName evidence="1">Uncharacterized protein</fullName>
    </submittedName>
</protein>
<gene>
    <name evidence="1" type="ORF">ACFSF0_04230</name>
</gene>